<dbReference type="Gene3D" id="2.130.10.10">
    <property type="entry name" value="YVTN repeat-like/Quinoprotein amine dehydrogenase"/>
    <property type="match status" value="1"/>
</dbReference>
<dbReference type="InterPro" id="IPR052956">
    <property type="entry name" value="Mesenchyme-surface_protein"/>
</dbReference>
<dbReference type="AlphaFoldDB" id="A0A2T7NYA1"/>
<dbReference type="EMBL" id="PZQS01000008">
    <property type="protein sequence ID" value="PVD26155.1"/>
    <property type="molecule type" value="Genomic_DNA"/>
</dbReference>
<evidence type="ECO:0000256" key="1">
    <source>
        <dbReference type="SAM" id="MobiDB-lite"/>
    </source>
</evidence>
<dbReference type="STRING" id="400727.A0A2T7NYA1"/>
<evidence type="ECO:0000313" key="3">
    <source>
        <dbReference type="EMBL" id="PVD26155.1"/>
    </source>
</evidence>
<dbReference type="InterPro" id="IPR011045">
    <property type="entry name" value="N2O_reductase_N"/>
</dbReference>
<name>A0A2T7NYA1_POMCA</name>
<dbReference type="PANTHER" id="PTHR46928">
    <property type="entry name" value="MESENCHYME-SPECIFIC CELL SURFACE GLYCOPROTEIN"/>
    <property type="match status" value="1"/>
</dbReference>
<dbReference type="InterPro" id="IPR055188">
    <property type="entry name" value="Choice_anch_I"/>
</dbReference>
<evidence type="ECO:0000259" key="2">
    <source>
        <dbReference type="Pfam" id="PF22494"/>
    </source>
</evidence>
<feature type="domain" description="Choice-of-anchor I" evidence="2">
    <location>
        <begin position="146"/>
        <end position="495"/>
    </location>
</feature>
<protein>
    <recommendedName>
        <fullName evidence="2">Choice-of-anchor I domain-containing protein</fullName>
    </recommendedName>
</protein>
<sequence>MKALLIALVIVAVAHGYVLLRNRAFVKLQDFNGGYTLNSSTYNRIAYDPATNLLFVTAKEPGHLSVFTLSYQGVPTLVTVFKLDSDTRGQPLDIEFCRPVEPGGIARLAISFNDPSNPAADGTVRIYRALSPVSPTLEIIQTLTVGSQPVDMEFAQDCNVLVVANQGRPAQDLSSVLDPEGTVTKISLPFDLTESSVITVTTIGFSALFSGSIGQDTLREELAENNFRFRPVRDNQGNPISVAQNMEPTNVIVSPNGLMAYVALPRNNAVARINLDTNLVSTIYPLGNRSWNSYYLDPSDYDLGVNMRRYNAHSTYQARQVRWVVQNNTEWIITLDAGFVNEIPEYDYADWRRGKELLERGVIETTDSNLRAQLADDTQLGRAAISIEDGIVSTSPLRLENVFLFGGRGISIRDSNTFQVRTTLVDNIERVAAQTHPEIFNGGFTNPSHSPQQDRDATSPFLGPNLSTIESGYYNGNIVMFVGSATAGIIYVYVLSPDANCPQPYFHSAFRLGSTFSSWTSLTSRAPSATSA</sequence>
<dbReference type="OrthoDB" id="425936at2759"/>
<gene>
    <name evidence="3" type="ORF">C0Q70_13824</name>
</gene>
<dbReference type="Pfam" id="PF22494">
    <property type="entry name" value="choice_anch_I"/>
    <property type="match status" value="1"/>
</dbReference>
<feature type="region of interest" description="Disordered" evidence="1">
    <location>
        <begin position="439"/>
        <end position="461"/>
    </location>
</feature>
<dbReference type="Proteomes" id="UP000245119">
    <property type="component" value="Linkage Group LG8"/>
</dbReference>
<dbReference type="SUPFAM" id="SSF50974">
    <property type="entry name" value="Nitrous oxide reductase, N-terminal domain"/>
    <property type="match status" value="1"/>
</dbReference>
<dbReference type="PANTHER" id="PTHR46928:SF1">
    <property type="entry name" value="MESENCHYME-SPECIFIC CELL SURFACE GLYCOPROTEIN"/>
    <property type="match status" value="1"/>
</dbReference>
<proteinExistence type="predicted"/>
<dbReference type="InterPro" id="IPR015943">
    <property type="entry name" value="WD40/YVTN_repeat-like_dom_sf"/>
</dbReference>
<organism evidence="3 4">
    <name type="scientific">Pomacea canaliculata</name>
    <name type="common">Golden apple snail</name>
    <dbReference type="NCBI Taxonomy" id="400727"/>
    <lineage>
        <taxon>Eukaryota</taxon>
        <taxon>Metazoa</taxon>
        <taxon>Spiralia</taxon>
        <taxon>Lophotrochozoa</taxon>
        <taxon>Mollusca</taxon>
        <taxon>Gastropoda</taxon>
        <taxon>Caenogastropoda</taxon>
        <taxon>Architaenioglossa</taxon>
        <taxon>Ampullarioidea</taxon>
        <taxon>Ampullariidae</taxon>
        <taxon>Pomacea</taxon>
    </lineage>
</organism>
<comment type="caution">
    <text evidence="3">The sequence shown here is derived from an EMBL/GenBank/DDBJ whole genome shotgun (WGS) entry which is preliminary data.</text>
</comment>
<accession>A0A2T7NYA1</accession>
<keyword evidence="4" id="KW-1185">Reference proteome</keyword>
<evidence type="ECO:0000313" key="4">
    <source>
        <dbReference type="Proteomes" id="UP000245119"/>
    </source>
</evidence>
<reference evidence="3 4" key="1">
    <citation type="submission" date="2018-04" db="EMBL/GenBank/DDBJ databases">
        <title>The genome of golden apple snail Pomacea canaliculata provides insight into stress tolerance and invasive adaptation.</title>
        <authorList>
            <person name="Liu C."/>
            <person name="Liu B."/>
            <person name="Ren Y."/>
            <person name="Zhang Y."/>
            <person name="Wang H."/>
            <person name="Li S."/>
            <person name="Jiang F."/>
            <person name="Yin L."/>
            <person name="Zhang G."/>
            <person name="Qian W."/>
            <person name="Fan W."/>
        </authorList>
    </citation>
    <scope>NUCLEOTIDE SEQUENCE [LARGE SCALE GENOMIC DNA]</scope>
    <source>
        <strain evidence="3">SZHN2017</strain>
        <tissue evidence="3">Muscle</tissue>
    </source>
</reference>